<keyword evidence="3" id="KW-1185">Reference proteome</keyword>
<dbReference type="Proteomes" id="UP000542776">
    <property type="component" value="Unassembled WGS sequence"/>
</dbReference>
<feature type="signal peptide" evidence="1">
    <location>
        <begin position="1"/>
        <end position="20"/>
    </location>
</feature>
<dbReference type="AlphaFoldDB" id="A0A7W6H303"/>
<accession>A0A7W6H303</accession>
<feature type="chain" id="PRO_5030626436" evidence="1">
    <location>
        <begin position="21"/>
        <end position="152"/>
    </location>
</feature>
<keyword evidence="1" id="KW-0732">Signal</keyword>
<evidence type="ECO:0000256" key="1">
    <source>
        <dbReference type="SAM" id="SignalP"/>
    </source>
</evidence>
<dbReference type="EMBL" id="JACIEK010000002">
    <property type="protein sequence ID" value="MBB3997531.1"/>
    <property type="molecule type" value="Genomic_DNA"/>
</dbReference>
<dbReference type="RefSeq" id="WP_183199088.1">
    <property type="nucleotide sequence ID" value="NZ_JACIEK010000002.1"/>
</dbReference>
<name>A0A7W6H303_9HYPH</name>
<evidence type="ECO:0000313" key="2">
    <source>
        <dbReference type="EMBL" id="MBB3997531.1"/>
    </source>
</evidence>
<proteinExistence type="predicted"/>
<comment type="caution">
    <text evidence="2">The sequence shown here is derived from an EMBL/GenBank/DDBJ whole genome shotgun (WGS) entry which is preliminary data.</text>
</comment>
<sequence length="152" mass="16478">MQTLPRMVLALVFLMPCVQAQASSANIAILEGMGILDQCSRSSPPAGNGIWTPTSADIAALEALLPDAIGETWEGHGLDVSQLQNQYHRQYVGIVRDGKRYLYGNVFPLGSEEGLFDWHRRAMIVCDGGPAHFGVEMDVESGVITSLSFNGR</sequence>
<gene>
    <name evidence="2" type="ORF">GGR04_001367</name>
</gene>
<protein>
    <submittedName>
        <fullName evidence="2">Uncharacterized protein</fullName>
    </submittedName>
</protein>
<organism evidence="2 3">
    <name type="scientific">Aureimonas pseudogalii</name>
    <dbReference type="NCBI Taxonomy" id="1744844"/>
    <lineage>
        <taxon>Bacteria</taxon>
        <taxon>Pseudomonadati</taxon>
        <taxon>Pseudomonadota</taxon>
        <taxon>Alphaproteobacteria</taxon>
        <taxon>Hyphomicrobiales</taxon>
        <taxon>Aurantimonadaceae</taxon>
        <taxon>Aureimonas</taxon>
    </lineage>
</organism>
<reference evidence="2 3" key="1">
    <citation type="submission" date="2020-08" db="EMBL/GenBank/DDBJ databases">
        <title>Genomic Encyclopedia of Type Strains, Phase IV (KMG-IV): sequencing the most valuable type-strain genomes for metagenomic binning, comparative biology and taxonomic classification.</title>
        <authorList>
            <person name="Goeker M."/>
        </authorList>
    </citation>
    <scope>NUCLEOTIDE SEQUENCE [LARGE SCALE GENOMIC DNA]</scope>
    <source>
        <strain evidence="2 3">DSM 102238</strain>
    </source>
</reference>
<evidence type="ECO:0000313" key="3">
    <source>
        <dbReference type="Proteomes" id="UP000542776"/>
    </source>
</evidence>